<gene>
    <name evidence="4" type="ORF">ACFQPE_06635</name>
</gene>
<sequence>MPDRRPNVLLLLTDQERADLVSPEGLSVETPTVDRLRGEGLWFDRAYTPISICTSARASLLTGLYPHAHGMLNNSHEADAIRRDLPTALPTFGELLADAGYENSYVGKWHVGQDRGPESFGFDYFGGSDRHHDDLDDRFRRYRESLGVEVGASDLEEPIYTAGEHPTLVAATTPAPPEATRAYFLAERTIDALERWAAADGDGPFFHRTDFLGPHHPYVVPEPYASMYDPEDVEPWPTYAETFDGKPRAHANYPDYRGVADFDWDTWAAAAAKYFGFMTFIDEQMGRVLDALSDLGLDDGTAVVHASDHGDFTGSHRQFNKGPLMYEETYRIPLVVRRSGVVEPGTRSDAFVRLQDLMPTFLDWADVPPPEGLHARSLTPLLDGEVPDDWPDSTYAQYHGDEFGLYSQRMVRTERYKFVYNAPDRNELYDLEADPHELRNLIDHPHYEEVRREMAALLVEWMEAVDDTLRRWAPKTLS</sequence>
<dbReference type="SUPFAM" id="SSF53649">
    <property type="entry name" value="Alkaline phosphatase-like"/>
    <property type="match status" value="1"/>
</dbReference>
<keyword evidence="2" id="KW-0378">Hydrolase</keyword>
<accession>A0ABD6A794</accession>
<dbReference type="InterPro" id="IPR000917">
    <property type="entry name" value="Sulfatase_N"/>
</dbReference>
<dbReference type="PANTHER" id="PTHR42693:SF53">
    <property type="entry name" value="ENDO-4-O-SULFATASE"/>
    <property type="match status" value="1"/>
</dbReference>
<dbReference type="GO" id="GO:0016787">
    <property type="term" value="F:hydrolase activity"/>
    <property type="evidence" value="ECO:0007669"/>
    <property type="project" value="UniProtKB-KW"/>
</dbReference>
<keyword evidence="5" id="KW-1185">Reference proteome</keyword>
<dbReference type="Gene3D" id="3.40.720.10">
    <property type="entry name" value="Alkaline Phosphatase, subunit A"/>
    <property type="match status" value="1"/>
</dbReference>
<evidence type="ECO:0000259" key="3">
    <source>
        <dbReference type="Pfam" id="PF00884"/>
    </source>
</evidence>
<dbReference type="CDD" id="cd16033">
    <property type="entry name" value="sulfatase_like"/>
    <property type="match status" value="1"/>
</dbReference>
<dbReference type="InterPro" id="IPR050738">
    <property type="entry name" value="Sulfatase"/>
</dbReference>
<feature type="domain" description="Sulfatase N-terminal" evidence="3">
    <location>
        <begin position="6"/>
        <end position="367"/>
    </location>
</feature>
<dbReference type="GeneID" id="79313807"/>
<reference evidence="4 5" key="1">
    <citation type="journal article" date="2019" name="Int. J. Syst. Evol. Microbiol.">
        <title>The Global Catalogue of Microorganisms (GCM) 10K type strain sequencing project: providing services to taxonomists for standard genome sequencing and annotation.</title>
        <authorList>
            <consortium name="The Broad Institute Genomics Platform"/>
            <consortium name="The Broad Institute Genome Sequencing Center for Infectious Disease"/>
            <person name="Wu L."/>
            <person name="Ma J."/>
        </authorList>
    </citation>
    <scope>NUCLEOTIDE SEQUENCE [LARGE SCALE GENOMIC DNA]</scope>
    <source>
        <strain evidence="4 5">PSR21</strain>
    </source>
</reference>
<dbReference type="EMBL" id="JBHTBF010000002">
    <property type="protein sequence ID" value="MFC7316474.1"/>
    <property type="molecule type" value="Genomic_DNA"/>
</dbReference>
<evidence type="ECO:0000313" key="4">
    <source>
        <dbReference type="EMBL" id="MFC7316474.1"/>
    </source>
</evidence>
<dbReference type="PANTHER" id="PTHR42693">
    <property type="entry name" value="ARYLSULFATASE FAMILY MEMBER"/>
    <property type="match status" value="1"/>
</dbReference>
<dbReference type="AlphaFoldDB" id="A0ABD6A794"/>
<dbReference type="InterPro" id="IPR017850">
    <property type="entry name" value="Alkaline_phosphatase_core_sf"/>
</dbReference>
<comment type="caution">
    <text evidence="4">The sequence shown here is derived from an EMBL/GenBank/DDBJ whole genome shotgun (WGS) entry which is preliminary data.</text>
</comment>
<evidence type="ECO:0000256" key="1">
    <source>
        <dbReference type="ARBA" id="ARBA00008779"/>
    </source>
</evidence>
<dbReference type="Proteomes" id="UP001596547">
    <property type="component" value="Unassembled WGS sequence"/>
</dbReference>
<organism evidence="4 5">
    <name type="scientific">Halomarina halobia</name>
    <dbReference type="NCBI Taxonomy" id="3033386"/>
    <lineage>
        <taxon>Archaea</taxon>
        <taxon>Methanobacteriati</taxon>
        <taxon>Methanobacteriota</taxon>
        <taxon>Stenosarchaea group</taxon>
        <taxon>Halobacteria</taxon>
        <taxon>Halobacteriales</taxon>
        <taxon>Natronomonadaceae</taxon>
        <taxon>Halomarina</taxon>
    </lineage>
</organism>
<dbReference type="Pfam" id="PF00884">
    <property type="entry name" value="Sulfatase"/>
    <property type="match status" value="1"/>
</dbReference>
<name>A0ABD6A794_9EURY</name>
<protein>
    <submittedName>
        <fullName evidence="4">Sulfatase-like hydrolase/transferase</fullName>
    </submittedName>
</protein>
<dbReference type="RefSeq" id="WP_276304269.1">
    <property type="nucleotide sequence ID" value="NZ_CP119992.1"/>
</dbReference>
<proteinExistence type="inferred from homology"/>
<comment type="similarity">
    <text evidence="1">Belongs to the sulfatase family.</text>
</comment>
<evidence type="ECO:0000313" key="5">
    <source>
        <dbReference type="Proteomes" id="UP001596547"/>
    </source>
</evidence>
<evidence type="ECO:0000256" key="2">
    <source>
        <dbReference type="ARBA" id="ARBA00022801"/>
    </source>
</evidence>